<feature type="domain" description="GRF-type" evidence="6">
    <location>
        <begin position="183"/>
        <end position="225"/>
    </location>
</feature>
<sequence length="318" mass="36655">MGFALCASLDASYSHISVEEFDLGETFGLKARVIACGDTPHSYYATEISCSTKLVARQIWLLHPSRDDWFATARSGEFNQIEVVFESSRPGLYLLKWGLRLVYKQDVEMFTQTICSSNCITFEGGDGSHDEFDNLWRHCDEYNDNEPSAIRSPFEEIESYISSVNGVQISYPSNINVSHQKICHCPAQASLKTIFTDENFGRRFWSCGKYKQNVNCGFFEWEDPEMCPYGRRVIHQPQECLEKIDKDKVDQDELAMLREKERLLCIEQDKLKKLLVVHHKANKNLRIALLFSWIAFVIIVTVLIWCNGARVEHKKMLP</sequence>
<dbReference type="Pfam" id="PF06839">
    <property type="entry name" value="Zn_ribbon_GRF"/>
    <property type="match status" value="1"/>
</dbReference>
<evidence type="ECO:0000313" key="8">
    <source>
        <dbReference type="Proteomes" id="UP001324115"/>
    </source>
</evidence>
<keyword evidence="1" id="KW-0479">Metal-binding</keyword>
<organism evidence="7 8">
    <name type="scientific">Quercus rubra</name>
    <name type="common">Northern red oak</name>
    <name type="synonym">Quercus borealis</name>
    <dbReference type="NCBI Taxonomy" id="3512"/>
    <lineage>
        <taxon>Eukaryota</taxon>
        <taxon>Viridiplantae</taxon>
        <taxon>Streptophyta</taxon>
        <taxon>Embryophyta</taxon>
        <taxon>Tracheophyta</taxon>
        <taxon>Spermatophyta</taxon>
        <taxon>Magnoliopsida</taxon>
        <taxon>eudicotyledons</taxon>
        <taxon>Gunneridae</taxon>
        <taxon>Pentapetalae</taxon>
        <taxon>rosids</taxon>
        <taxon>fabids</taxon>
        <taxon>Fagales</taxon>
        <taxon>Fagaceae</taxon>
        <taxon>Quercus</taxon>
    </lineage>
</organism>
<evidence type="ECO:0000313" key="7">
    <source>
        <dbReference type="EMBL" id="KAK4564763.1"/>
    </source>
</evidence>
<keyword evidence="8" id="KW-1185">Reference proteome</keyword>
<reference evidence="7 8" key="1">
    <citation type="journal article" date="2023" name="G3 (Bethesda)">
        <title>A haplotype-resolved chromosome-scale genome for Quercus rubra L. provides insights into the genetics of adaptive traits for red oak species.</title>
        <authorList>
            <person name="Kapoor B."/>
            <person name="Jenkins J."/>
            <person name="Schmutz J."/>
            <person name="Zhebentyayeva T."/>
            <person name="Kuelheim C."/>
            <person name="Coggeshall M."/>
            <person name="Heim C."/>
            <person name="Lasky J.R."/>
            <person name="Leites L."/>
            <person name="Islam-Faridi N."/>
            <person name="Romero-Severson J."/>
            <person name="DeLeo V.L."/>
            <person name="Lucas S.M."/>
            <person name="Lazic D."/>
            <person name="Gailing O."/>
            <person name="Carlson J."/>
            <person name="Staton M."/>
        </authorList>
    </citation>
    <scope>NUCLEOTIDE SEQUENCE [LARGE SCALE GENOMIC DNA]</scope>
    <source>
        <strain evidence="7">Pseudo-F2</strain>
    </source>
</reference>
<evidence type="ECO:0000256" key="5">
    <source>
        <dbReference type="SAM" id="Phobius"/>
    </source>
</evidence>
<dbReference type="InterPro" id="IPR010666">
    <property type="entry name" value="Znf_GRF"/>
</dbReference>
<evidence type="ECO:0000256" key="3">
    <source>
        <dbReference type="ARBA" id="ARBA00022833"/>
    </source>
</evidence>
<evidence type="ECO:0000259" key="6">
    <source>
        <dbReference type="PROSITE" id="PS51999"/>
    </source>
</evidence>
<dbReference type="GO" id="GO:0008270">
    <property type="term" value="F:zinc ion binding"/>
    <property type="evidence" value="ECO:0007669"/>
    <property type="project" value="UniProtKB-KW"/>
</dbReference>
<gene>
    <name evidence="7" type="ORF">RGQ29_006721</name>
</gene>
<dbReference type="Proteomes" id="UP001324115">
    <property type="component" value="Unassembled WGS sequence"/>
</dbReference>
<keyword evidence="5" id="KW-0472">Membrane</keyword>
<name>A0AAN7E8V9_QUERU</name>
<evidence type="ECO:0000256" key="4">
    <source>
        <dbReference type="PROSITE-ProRule" id="PRU01343"/>
    </source>
</evidence>
<evidence type="ECO:0000256" key="2">
    <source>
        <dbReference type="ARBA" id="ARBA00022771"/>
    </source>
</evidence>
<dbReference type="AlphaFoldDB" id="A0AAN7E8V9"/>
<accession>A0AAN7E8V9</accession>
<evidence type="ECO:0000256" key="1">
    <source>
        <dbReference type="ARBA" id="ARBA00022723"/>
    </source>
</evidence>
<dbReference type="EMBL" id="JAXUIC010000011">
    <property type="protein sequence ID" value="KAK4564763.1"/>
    <property type="molecule type" value="Genomic_DNA"/>
</dbReference>
<keyword evidence="5" id="KW-0812">Transmembrane</keyword>
<keyword evidence="3" id="KW-0862">Zinc</keyword>
<comment type="caution">
    <text evidence="7">The sequence shown here is derived from an EMBL/GenBank/DDBJ whole genome shotgun (WGS) entry which is preliminary data.</text>
</comment>
<proteinExistence type="predicted"/>
<keyword evidence="2 4" id="KW-0863">Zinc-finger</keyword>
<keyword evidence="5" id="KW-1133">Transmembrane helix</keyword>
<dbReference type="PANTHER" id="PTHR33248">
    <property type="entry name" value="ZINC ION-BINDING PROTEIN"/>
    <property type="match status" value="1"/>
</dbReference>
<protein>
    <recommendedName>
        <fullName evidence="6">GRF-type domain-containing protein</fullName>
    </recommendedName>
</protein>
<feature type="transmembrane region" description="Helical" evidence="5">
    <location>
        <begin position="287"/>
        <end position="306"/>
    </location>
</feature>
<dbReference type="PROSITE" id="PS51999">
    <property type="entry name" value="ZF_GRF"/>
    <property type="match status" value="1"/>
</dbReference>